<dbReference type="SUPFAM" id="SSF56204">
    <property type="entry name" value="Hect, E3 ligase catalytic domain"/>
    <property type="match status" value="1"/>
</dbReference>
<reference evidence="12" key="1">
    <citation type="submission" date="2016-06" db="UniProtKB">
        <authorList>
            <consortium name="WormBaseParasite"/>
        </authorList>
    </citation>
    <scope>IDENTIFICATION</scope>
</reference>
<dbReference type="PROSITE" id="PS51882">
    <property type="entry name" value="G_ALPHA"/>
    <property type="match status" value="1"/>
</dbReference>
<evidence type="ECO:0000259" key="11">
    <source>
        <dbReference type="PROSITE" id="PS50237"/>
    </source>
</evidence>
<evidence type="ECO:0000256" key="10">
    <source>
        <dbReference type="PROSITE-ProRule" id="PRU00104"/>
    </source>
</evidence>
<dbReference type="InterPro" id="IPR035983">
    <property type="entry name" value="Hect_E3_ubiquitin_ligase"/>
</dbReference>
<dbReference type="PRINTS" id="PR00318">
    <property type="entry name" value="GPROTEINA"/>
</dbReference>
<name>A0A183B0T6_9TREM</name>
<dbReference type="GO" id="GO:0043161">
    <property type="term" value="P:proteasome-mediated ubiquitin-dependent protein catabolic process"/>
    <property type="evidence" value="ECO:0007669"/>
    <property type="project" value="TreeGrafter"/>
</dbReference>
<dbReference type="GO" id="GO:0031683">
    <property type="term" value="F:G-protein beta/gamma-subunit complex binding"/>
    <property type="evidence" value="ECO:0007669"/>
    <property type="project" value="InterPro"/>
</dbReference>
<keyword evidence="8" id="KW-0807">Transducer</keyword>
<dbReference type="GO" id="GO:0003924">
    <property type="term" value="F:GTPase activity"/>
    <property type="evidence" value="ECO:0007669"/>
    <property type="project" value="InterPro"/>
</dbReference>
<keyword evidence="7 9" id="KW-0342">GTP-binding</keyword>
<dbReference type="FunFam" id="3.90.1750.10:FF:000079">
    <property type="entry name" value="E3 ubiquitin-protein ligase"/>
    <property type="match status" value="1"/>
</dbReference>
<comment type="catalytic activity">
    <reaction evidence="1">
        <text>S-ubiquitinyl-[E2 ubiquitin-conjugating enzyme]-L-cysteine + [acceptor protein]-L-lysine = [E2 ubiquitin-conjugating enzyme]-L-cysteine + N(6)-ubiquitinyl-[acceptor protein]-L-lysine.</text>
        <dbReference type="EC" id="2.3.2.26"/>
    </reaction>
</comment>
<evidence type="ECO:0000256" key="4">
    <source>
        <dbReference type="ARBA" id="ARBA00022679"/>
    </source>
</evidence>
<sequence length="359" mass="41420">LIDVGGQREQRAKWIEAMSDGVTAVIFLTDVSAYDMMLAEDHTVNRLRESINLLGQVWTKSPLRDKSIILFLNKQDKLEKKVREQRTLFENFFPEYAIDFYSRCSILNMSIGGGPTNDMFVLTRQSSFVLPCLFSVMLCSSKPREWSFEHKQSSFRYLCQSNAVSGTTKIIVSRQNLLDDSFNQVMKLETFELRRTLYVIFQGEEGLDYGGPAREWFFKLSTELLNPMYCLFQYASATNYSLQINPGSSVNPEHLQYFKFVGRFIALALYHNKLIDSGFTLPFYKRMLGKRITLEDLEVMDEVFYNSVKSLQETDFDEVDMELYFAADYDILGEVKSVDLKPGGSEIKVTEANKAEYLE</sequence>
<dbReference type="InterPro" id="IPR001019">
    <property type="entry name" value="Gprotein_alpha_su"/>
</dbReference>
<comment type="caution">
    <text evidence="10">Lacks conserved residue(s) required for the propagation of feature annotation.</text>
</comment>
<dbReference type="Gene3D" id="3.30.2160.10">
    <property type="entry name" value="Hect, E3 ligase catalytic domain"/>
    <property type="match status" value="1"/>
</dbReference>
<evidence type="ECO:0000256" key="3">
    <source>
        <dbReference type="ARBA" id="ARBA00012485"/>
    </source>
</evidence>
<evidence type="ECO:0000313" key="12">
    <source>
        <dbReference type="WBParaSite" id="ECPE_0001285801-mRNA-1"/>
    </source>
</evidence>
<accession>A0A183B0T6</accession>
<feature type="domain" description="HECT" evidence="11">
    <location>
        <begin position="189"/>
        <end position="359"/>
    </location>
</feature>
<evidence type="ECO:0000256" key="8">
    <source>
        <dbReference type="ARBA" id="ARBA00023224"/>
    </source>
</evidence>
<feature type="binding site" evidence="9">
    <location>
        <begin position="3"/>
        <end position="7"/>
    </location>
    <ligand>
        <name>GTP</name>
        <dbReference type="ChEBI" id="CHEBI:37565"/>
    </ligand>
</feature>
<dbReference type="GO" id="GO:0005737">
    <property type="term" value="C:cytoplasm"/>
    <property type="evidence" value="ECO:0007669"/>
    <property type="project" value="TreeGrafter"/>
</dbReference>
<protein>
    <recommendedName>
        <fullName evidence="3">HECT-type E3 ubiquitin transferase</fullName>
        <ecNumber evidence="3">2.3.2.26</ecNumber>
    </recommendedName>
</protein>
<keyword evidence="4" id="KW-0808">Transferase</keyword>
<dbReference type="InterPro" id="IPR000569">
    <property type="entry name" value="HECT_dom"/>
</dbReference>
<dbReference type="Pfam" id="PF00632">
    <property type="entry name" value="HECT"/>
    <property type="match status" value="1"/>
</dbReference>
<dbReference type="GO" id="GO:0005525">
    <property type="term" value="F:GTP binding"/>
    <property type="evidence" value="ECO:0007669"/>
    <property type="project" value="UniProtKB-KW"/>
</dbReference>
<dbReference type="PANTHER" id="PTHR11254">
    <property type="entry name" value="HECT DOMAIN UBIQUITIN-PROTEIN LIGASE"/>
    <property type="match status" value="1"/>
</dbReference>
<proteinExistence type="predicted"/>
<evidence type="ECO:0000256" key="7">
    <source>
        <dbReference type="ARBA" id="ARBA00023134"/>
    </source>
</evidence>
<evidence type="ECO:0000256" key="2">
    <source>
        <dbReference type="ARBA" id="ARBA00004906"/>
    </source>
</evidence>
<dbReference type="Pfam" id="PF00503">
    <property type="entry name" value="G-alpha"/>
    <property type="match status" value="1"/>
</dbReference>
<dbReference type="FunFam" id="3.40.50.300:FF:000720">
    <property type="entry name" value="Guanine nucleotide-binding protein G(k) subunit alpha"/>
    <property type="match status" value="1"/>
</dbReference>
<evidence type="ECO:0000256" key="5">
    <source>
        <dbReference type="ARBA" id="ARBA00022741"/>
    </source>
</evidence>
<dbReference type="SUPFAM" id="SSF52540">
    <property type="entry name" value="P-loop containing nucleoside triphosphate hydrolases"/>
    <property type="match status" value="1"/>
</dbReference>
<dbReference type="Gene3D" id="3.90.1750.10">
    <property type="entry name" value="Hect, E3 ligase catalytic domains"/>
    <property type="match status" value="1"/>
</dbReference>
<dbReference type="PROSITE" id="PS50237">
    <property type="entry name" value="HECT"/>
    <property type="match status" value="1"/>
</dbReference>
<organism evidence="12">
    <name type="scientific">Echinostoma caproni</name>
    <dbReference type="NCBI Taxonomy" id="27848"/>
    <lineage>
        <taxon>Eukaryota</taxon>
        <taxon>Metazoa</taxon>
        <taxon>Spiralia</taxon>
        <taxon>Lophotrochozoa</taxon>
        <taxon>Platyhelminthes</taxon>
        <taxon>Trematoda</taxon>
        <taxon>Digenea</taxon>
        <taxon>Plagiorchiida</taxon>
        <taxon>Echinostomata</taxon>
        <taxon>Echinostomatoidea</taxon>
        <taxon>Echinostomatidae</taxon>
        <taxon>Echinostoma</taxon>
    </lineage>
</organism>
<evidence type="ECO:0000256" key="9">
    <source>
        <dbReference type="PIRSR" id="PIRSR601019-1"/>
    </source>
</evidence>
<dbReference type="InterPro" id="IPR050409">
    <property type="entry name" value="E3_ubiq-protein_ligase"/>
</dbReference>
<dbReference type="GO" id="GO:0016567">
    <property type="term" value="P:protein ubiquitination"/>
    <property type="evidence" value="ECO:0007669"/>
    <property type="project" value="TreeGrafter"/>
</dbReference>
<evidence type="ECO:0000256" key="1">
    <source>
        <dbReference type="ARBA" id="ARBA00000885"/>
    </source>
</evidence>
<dbReference type="SMART" id="SM00119">
    <property type="entry name" value="HECTc"/>
    <property type="match status" value="1"/>
</dbReference>
<keyword evidence="5 9" id="KW-0547">Nucleotide-binding</keyword>
<dbReference type="AlphaFoldDB" id="A0A183B0T6"/>
<comment type="pathway">
    <text evidence="2">Protein modification; protein ubiquitination.</text>
</comment>
<evidence type="ECO:0000256" key="6">
    <source>
        <dbReference type="ARBA" id="ARBA00022786"/>
    </source>
</evidence>
<keyword evidence="6 10" id="KW-0833">Ubl conjugation pathway</keyword>
<dbReference type="EC" id="2.3.2.26" evidence="3"/>
<dbReference type="PANTHER" id="PTHR11254:SF429">
    <property type="entry name" value="E3 UBIQUITIN-PROTEIN LIGASE SU(DX)"/>
    <property type="match status" value="1"/>
</dbReference>
<feature type="binding site" evidence="9">
    <location>
        <begin position="73"/>
        <end position="76"/>
    </location>
    <ligand>
        <name>GTP</name>
        <dbReference type="ChEBI" id="CHEBI:37565"/>
    </ligand>
</feature>
<dbReference type="WBParaSite" id="ECPE_0001285801-mRNA-1">
    <property type="protein sequence ID" value="ECPE_0001285801-mRNA-1"/>
    <property type="gene ID" value="ECPE_0001285801"/>
</dbReference>
<dbReference type="InterPro" id="IPR027417">
    <property type="entry name" value="P-loop_NTPase"/>
</dbReference>
<dbReference type="Gene3D" id="3.40.50.300">
    <property type="entry name" value="P-loop containing nucleotide triphosphate hydrolases"/>
    <property type="match status" value="1"/>
</dbReference>
<dbReference type="GO" id="GO:0007186">
    <property type="term" value="P:G protein-coupled receptor signaling pathway"/>
    <property type="evidence" value="ECO:0007669"/>
    <property type="project" value="InterPro"/>
</dbReference>
<dbReference type="GO" id="GO:0061630">
    <property type="term" value="F:ubiquitin protein ligase activity"/>
    <property type="evidence" value="ECO:0007669"/>
    <property type="project" value="UniProtKB-EC"/>
</dbReference>